<evidence type="ECO:0000313" key="2">
    <source>
        <dbReference type="Proteomes" id="UP000247465"/>
    </source>
</evidence>
<dbReference type="AlphaFoldDB" id="A0A2Z4ACW6"/>
<proteinExistence type="predicted"/>
<dbReference type="EMBL" id="CP029803">
    <property type="protein sequence ID" value="AWT60019.1"/>
    <property type="molecule type" value="Genomic_DNA"/>
</dbReference>
<reference evidence="1 2" key="1">
    <citation type="submission" date="2018-06" db="EMBL/GenBank/DDBJ databases">
        <title>Draft Genome Sequence of a Novel Marine Bacterium Related to the Verrucomicrobia.</title>
        <authorList>
            <person name="Vosseberg J."/>
            <person name="Martijn J."/>
            <person name="Ettema T.J.G."/>
        </authorList>
    </citation>
    <scope>NUCLEOTIDE SEQUENCE [LARGE SCALE GENOMIC DNA]</scope>
    <source>
        <strain evidence="1">TARA_B100001123</strain>
    </source>
</reference>
<name>A0A2Z4ACW6_9BACT</name>
<protein>
    <submittedName>
        <fullName evidence="1">Uncharacterized protein</fullName>
    </submittedName>
</protein>
<organism evidence="1 2">
    <name type="scientific">Candidatus Moanibacter tarae</name>
    <dbReference type="NCBI Taxonomy" id="2200854"/>
    <lineage>
        <taxon>Bacteria</taxon>
        <taxon>Pseudomonadati</taxon>
        <taxon>Verrucomicrobiota</taxon>
        <taxon>Opitutia</taxon>
        <taxon>Puniceicoccales</taxon>
        <taxon>Puniceicoccales incertae sedis</taxon>
        <taxon>Candidatus Moanibacter</taxon>
    </lineage>
</organism>
<accession>A0A2Z4ACW6</accession>
<dbReference type="Proteomes" id="UP000247465">
    <property type="component" value="Chromosome"/>
</dbReference>
<sequence>MFFLPGIKSNFDKFLGHTSERYFIWINLVKDTGSRITSIMRKISCDEISNAVNETVLRNSLCLEVTDRKGSEIDKFEDIPARNYQTRLE</sequence>
<evidence type="ECO:0000313" key="1">
    <source>
        <dbReference type="EMBL" id="AWT60019.1"/>
    </source>
</evidence>
<gene>
    <name evidence="1" type="ORF">DF168_01218</name>
</gene>
<dbReference type="KEGG" id="mtar:DF168_01218"/>